<comment type="caution">
    <text evidence="3">The sequence shown here is derived from an EMBL/GenBank/DDBJ whole genome shotgun (WGS) entry which is preliminary data.</text>
</comment>
<dbReference type="PANTHER" id="PTHR46825">
    <property type="entry name" value="D-ALANYL-D-ALANINE-CARBOXYPEPTIDASE/ENDOPEPTIDASE AMPH"/>
    <property type="match status" value="1"/>
</dbReference>
<dbReference type="InParanoid" id="A0A2G4YWA3"/>
<evidence type="ECO:0000313" key="4">
    <source>
        <dbReference type="Proteomes" id="UP000229730"/>
    </source>
</evidence>
<evidence type="ECO:0000256" key="1">
    <source>
        <dbReference type="SAM" id="SignalP"/>
    </source>
</evidence>
<dbReference type="InterPro" id="IPR050491">
    <property type="entry name" value="AmpC-like"/>
</dbReference>
<dbReference type="PANTHER" id="PTHR46825:SF7">
    <property type="entry name" value="D-ALANYL-D-ALANINE CARBOXYPEPTIDASE"/>
    <property type="match status" value="1"/>
</dbReference>
<dbReference type="SUPFAM" id="SSF56601">
    <property type="entry name" value="beta-lactamase/transpeptidase-like"/>
    <property type="match status" value="1"/>
</dbReference>
<proteinExistence type="predicted"/>
<dbReference type="EMBL" id="PDEM01000007">
    <property type="protein sequence ID" value="PHZ86543.1"/>
    <property type="molecule type" value="Genomic_DNA"/>
</dbReference>
<dbReference type="InterPro" id="IPR001466">
    <property type="entry name" value="Beta-lactam-related"/>
</dbReference>
<dbReference type="AlphaFoldDB" id="A0A2G4YWA3"/>
<protein>
    <submittedName>
        <fullName evidence="3">Serine hydrolase</fullName>
    </submittedName>
</protein>
<name>A0A2G4YWA3_9PROT</name>
<feature type="domain" description="Beta-lactamase-related" evidence="2">
    <location>
        <begin position="54"/>
        <end position="397"/>
    </location>
</feature>
<gene>
    <name evidence="3" type="ORF">CRD36_01280</name>
</gene>
<reference evidence="3 4" key="1">
    <citation type="submission" date="2017-10" db="EMBL/GenBank/DDBJ databases">
        <title>Frigbacter circumglobatus gen. nov. sp. nov., isolated from sediment cultured in situ.</title>
        <authorList>
            <person name="Zhao Z."/>
        </authorList>
    </citation>
    <scope>NUCLEOTIDE SEQUENCE [LARGE SCALE GENOMIC DNA]</scope>
    <source>
        <strain evidence="3 4">ZYL</strain>
    </source>
</reference>
<evidence type="ECO:0000313" key="3">
    <source>
        <dbReference type="EMBL" id="PHZ86543.1"/>
    </source>
</evidence>
<organism evidence="3 4">
    <name type="scientific">Paremcibacter congregatus</name>
    <dbReference type="NCBI Taxonomy" id="2043170"/>
    <lineage>
        <taxon>Bacteria</taxon>
        <taxon>Pseudomonadati</taxon>
        <taxon>Pseudomonadota</taxon>
        <taxon>Alphaproteobacteria</taxon>
        <taxon>Emcibacterales</taxon>
        <taxon>Emcibacteraceae</taxon>
        <taxon>Paremcibacter</taxon>
    </lineage>
</organism>
<dbReference type="Proteomes" id="UP000229730">
    <property type="component" value="Unassembled WGS sequence"/>
</dbReference>
<feature type="chain" id="PRO_5013774417" evidence="1">
    <location>
        <begin position="37"/>
        <end position="407"/>
    </location>
</feature>
<feature type="signal peptide" evidence="1">
    <location>
        <begin position="1"/>
        <end position="36"/>
    </location>
</feature>
<dbReference type="GO" id="GO:0016787">
    <property type="term" value="F:hydrolase activity"/>
    <property type="evidence" value="ECO:0007669"/>
    <property type="project" value="UniProtKB-KW"/>
</dbReference>
<dbReference type="OrthoDB" id="9808046at2"/>
<keyword evidence="3" id="KW-0378">Hydrolase</keyword>
<dbReference type="Gene3D" id="3.40.710.10">
    <property type="entry name" value="DD-peptidase/beta-lactamase superfamily"/>
    <property type="match status" value="1"/>
</dbReference>
<accession>A0A2G4YWA3</accession>
<evidence type="ECO:0000259" key="2">
    <source>
        <dbReference type="Pfam" id="PF00144"/>
    </source>
</evidence>
<dbReference type="Pfam" id="PF00144">
    <property type="entry name" value="Beta-lactamase"/>
    <property type="match status" value="1"/>
</dbReference>
<keyword evidence="4" id="KW-1185">Reference proteome</keyword>
<sequence length="407" mass="46142">MKFPWRNKYANMPKGQRMKKLSTLLLLFLVYHNTFSAISTAYANELEDKLQTTLDRFITDNAEIPGVMVSIISEKRNLDWQGAAGVSDLKTQQAIKSEQTVRLASTTKTYIAAAILRLKEQDKLSLNKPISQYLPNDQVKILQDGGYNPDQITTRHLLTHTSGIWDHASSQHYLEAVISDTTHHWTRVEQLKFAMDKGQPYGKPEEFYHYSDTGYVLLGEIVERRSGKPLAVALRTLLKFDALNLNNTWLETLEPRPQSALNRAHQYMGDMDITEWNATMDLYGGGGLVATMPDLARFFQALFKGKVFDKNTSLAEMKTTILPEHGGIFYNKSGYGNYQYCMGLYASHYRGYTIYQHGGFWNTIGAYIPALDVSFAVAVTQQHANEKRKKLVEDMLDAVIGSVLEKK</sequence>
<dbReference type="InterPro" id="IPR012338">
    <property type="entry name" value="Beta-lactam/transpept-like"/>
</dbReference>
<keyword evidence="1" id="KW-0732">Signal</keyword>